<keyword evidence="1" id="KW-0812">Transmembrane</keyword>
<evidence type="ECO:0000313" key="2">
    <source>
        <dbReference type="EMBL" id="CUH77903.1"/>
    </source>
</evidence>
<gene>
    <name evidence="2" type="ORF">TRN7648_01680</name>
</gene>
<evidence type="ECO:0000313" key="3">
    <source>
        <dbReference type="Proteomes" id="UP000054935"/>
    </source>
</evidence>
<accession>A0A0P1GRN9</accession>
<dbReference type="STRING" id="441103.TRN7648_01680"/>
<name>A0A0P1GRN9_9RHOB</name>
<reference evidence="2 3" key="1">
    <citation type="submission" date="2015-09" db="EMBL/GenBank/DDBJ databases">
        <authorList>
            <consortium name="Swine Surveillance"/>
        </authorList>
    </citation>
    <scope>NUCLEOTIDE SEQUENCE [LARGE SCALE GENOMIC DNA]</scope>
    <source>
        <strain evidence="2 3">CECT 7648</strain>
    </source>
</reference>
<dbReference type="OrthoDB" id="9801588at2"/>
<sequence>METYSFLRQLADSWALLAMFAFFMGIVFWAFRPGSRSLHEDVANIPFRHDDKPAE</sequence>
<dbReference type="Pfam" id="PF05545">
    <property type="entry name" value="FixQ"/>
    <property type="match status" value="1"/>
</dbReference>
<protein>
    <submittedName>
        <fullName evidence="2">Cbb3-type cytochrome oxidase, subunit 3</fullName>
    </submittedName>
</protein>
<organism evidence="2 3">
    <name type="scientific">Tropicibacter naphthalenivorans</name>
    <dbReference type="NCBI Taxonomy" id="441103"/>
    <lineage>
        <taxon>Bacteria</taxon>
        <taxon>Pseudomonadati</taxon>
        <taxon>Pseudomonadota</taxon>
        <taxon>Alphaproteobacteria</taxon>
        <taxon>Rhodobacterales</taxon>
        <taxon>Roseobacteraceae</taxon>
        <taxon>Tropicibacter</taxon>
    </lineage>
</organism>
<proteinExistence type="predicted"/>
<dbReference type="CDD" id="cd01324">
    <property type="entry name" value="cbb3_Oxidase_CcoQ"/>
    <property type="match status" value="1"/>
</dbReference>
<keyword evidence="1" id="KW-1133">Transmembrane helix</keyword>
<dbReference type="EMBL" id="CYSE01000003">
    <property type="protein sequence ID" value="CUH77903.1"/>
    <property type="molecule type" value="Genomic_DNA"/>
</dbReference>
<dbReference type="InterPro" id="IPR008621">
    <property type="entry name" value="Cbb3-typ_cyt_oxidase_comp"/>
</dbReference>
<keyword evidence="3" id="KW-1185">Reference proteome</keyword>
<evidence type="ECO:0000256" key="1">
    <source>
        <dbReference type="SAM" id="Phobius"/>
    </source>
</evidence>
<feature type="transmembrane region" description="Helical" evidence="1">
    <location>
        <begin position="14"/>
        <end position="31"/>
    </location>
</feature>
<dbReference type="AlphaFoldDB" id="A0A0P1GRN9"/>
<dbReference type="RefSeq" id="WP_083499820.1">
    <property type="nucleotide sequence ID" value="NZ_CYSE01000003.1"/>
</dbReference>
<dbReference type="Proteomes" id="UP000054935">
    <property type="component" value="Unassembled WGS sequence"/>
</dbReference>
<keyword evidence="1" id="KW-0472">Membrane</keyword>